<evidence type="ECO:0000256" key="2">
    <source>
        <dbReference type="ARBA" id="ARBA00023136"/>
    </source>
</evidence>
<organism evidence="5 6">
    <name type="scientific">Psychromonas marina</name>
    <dbReference type="NCBI Taxonomy" id="88364"/>
    <lineage>
        <taxon>Bacteria</taxon>
        <taxon>Pseudomonadati</taxon>
        <taxon>Pseudomonadota</taxon>
        <taxon>Gammaproteobacteria</taxon>
        <taxon>Alteromonadales</taxon>
        <taxon>Psychromonadaceae</taxon>
        <taxon>Psychromonas</taxon>
    </lineage>
</organism>
<evidence type="ECO:0000313" key="5">
    <source>
        <dbReference type="EMBL" id="GLS91544.1"/>
    </source>
</evidence>
<keyword evidence="3" id="KW-0732">Signal</keyword>
<dbReference type="EMBL" id="BSPQ01000013">
    <property type="protein sequence ID" value="GLS91544.1"/>
    <property type="molecule type" value="Genomic_DNA"/>
</dbReference>
<feature type="domain" description="Bacterial surface antigen (D15)" evidence="4">
    <location>
        <begin position="159"/>
        <end position="338"/>
    </location>
</feature>
<evidence type="ECO:0000256" key="3">
    <source>
        <dbReference type="SAM" id="SignalP"/>
    </source>
</evidence>
<dbReference type="Proteomes" id="UP001157353">
    <property type="component" value="Unassembled WGS sequence"/>
</dbReference>
<dbReference type="Gene3D" id="2.40.160.50">
    <property type="entry name" value="membrane protein fhac: a member of the omp85/tpsb transporter family"/>
    <property type="match status" value="1"/>
</dbReference>
<keyword evidence="6" id="KW-1185">Reference proteome</keyword>
<dbReference type="Pfam" id="PF01103">
    <property type="entry name" value="Omp85"/>
    <property type="match status" value="1"/>
</dbReference>
<accession>A0ABQ6E2A9</accession>
<evidence type="ECO:0000256" key="1">
    <source>
        <dbReference type="ARBA" id="ARBA00004370"/>
    </source>
</evidence>
<feature type="chain" id="PRO_5046065904" description="Bacterial surface antigen (D15) domain-containing protein" evidence="3">
    <location>
        <begin position="23"/>
        <end position="388"/>
    </location>
</feature>
<keyword evidence="2" id="KW-0472">Membrane</keyword>
<evidence type="ECO:0000259" key="4">
    <source>
        <dbReference type="Pfam" id="PF01103"/>
    </source>
</evidence>
<dbReference type="RefSeq" id="WP_284204656.1">
    <property type="nucleotide sequence ID" value="NZ_BSPQ01000013.1"/>
</dbReference>
<proteinExistence type="predicted"/>
<reference evidence="6" key="1">
    <citation type="journal article" date="2019" name="Int. J. Syst. Evol. Microbiol.">
        <title>The Global Catalogue of Microorganisms (GCM) 10K type strain sequencing project: providing services to taxonomists for standard genome sequencing and annotation.</title>
        <authorList>
            <consortium name="The Broad Institute Genomics Platform"/>
            <consortium name="The Broad Institute Genome Sequencing Center for Infectious Disease"/>
            <person name="Wu L."/>
            <person name="Ma J."/>
        </authorList>
    </citation>
    <scope>NUCLEOTIDE SEQUENCE [LARGE SCALE GENOMIC DNA]</scope>
    <source>
        <strain evidence="6">NBRC 103166</strain>
    </source>
</reference>
<feature type="signal peptide" evidence="3">
    <location>
        <begin position="1"/>
        <end position="22"/>
    </location>
</feature>
<sequence length="388" mass="43606">MNSPFKYLLLILSLSLYSQVNADEAIDVNEATPPDSESIGWFDSLLAALGASDSVDVSDGIDWGVLPGPFSNPEQGFGIGVAAIGLYAPQGLDTGNQLSTLTISAYGSSKGSFGVGVNNSTFLNQNMIKLGFEGALSHSPDQYWGVGKEAAENDSKQTKHTALYLNLAPTISYQFIPHYFIKAGITGTFLYNQEAEGTALTSEELEDKTNLGMLLALEYDTRDYERNPYSGRYISLEQRQYFDVFGGDYDYQELIFNYREYINVVDDNVLAFDLYYEGLSDEDELPWFAMSKLGGDKRMRGYYSGQYRDRYQIAAQVEYRHRFNERHGMVAWIGAGNVGEHFDSLFEDEWLPTYGLGYRFAFKPRVNVRLDLAFGDDSVVYFNVYEAF</sequence>
<protein>
    <recommendedName>
        <fullName evidence="4">Bacterial surface antigen (D15) domain-containing protein</fullName>
    </recommendedName>
</protein>
<dbReference type="InterPro" id="IPR000184">
    <property type="entry name" value="Bac_surfAg_D15"/>
</dbReference>
<name>A0ABQ6E2A9_9GAMM</name>
<gene>
    <name evidence="5" type="ORF">GCM10007916_26130</name>
</gene>
<evidence type="ECO:0000313" key="6">
    <source>
        <dbReference type="Proteomes" id="UP001157353"/>
    </source>
</evidence>
<comment type="caution">
    <text evidence="5">The sequence shown here is derived from an EMBL/GenBank/DDBJ whole genome shotgun (WGS) entry which is preliminary data.</text>
</comment>
<comment type="subcellular location">
    <subcellularLocation>
        <location evidence="1">Membrane</location>
    </subcellularLocation>
</comment>